<evidence type="ECO:0000313" key="9">
    <source>
        <dbReference type="EMBL" id="GAA3496496.1"/>
    </source>
</evidence>
<evidence type="ECO:0000256" key="6">
    <source>
        <dbReference type="ARBA" id="ARBA00023284"/>
    </source>
</evidence>
<organism evidence="9 10">
    <name type="scientific">Streptomyces prasinosporus</name>
    <dbReference type="NCBI Taxonomy" id="68256"/>
    <lineage>
        <taxon>Bacteria</taxon>
        <taxon>Bacillati</taxon>
        <taxon>Actinomycetota</taxon>
        <taxon>Actinomycetes</taxon>
        <taxon>Kitasatosporales</taxon>
        <taxon>Streptomycetaceae</taxon>
        <taxon>Streptomyces</taxon>
        <taxon>Streptomyces albogriseolus group</taxon>
    </lineage>
</organism>
<evidence type="ECO:0000256" key="2">
    <source>
        <dbReference type="ARBA" id="ARBA00009130"/>
    </source>
</evidence>
<proteinExistence type="inferred from homology"/>
<dbReference type="PRINTS" id="PR00411">
    <property type="entry name" value="PNDRDTASEI"/>
</dbReference>
<dbReference type="PANTHER" id="PTHR43429">
    <property type="entry name" value="PYRIDINE NUCLEOTIDE-DISULFIDE OXIDOREDUCTASE DOMAIN-CONTAINING"/>
    <property type="match status" value="1"/>
</dbReference>
<dbReference type="InterPro" id="IPR036188">
    <property type="entry name" value="FAD/NAD-bd_sf"/>
</dbReference>
<comment type="caution">
    <text evidence="9">The sequence shown here is derived from an EMBL/GenBank/DDBJ whole genome shotgun (WGS) entry which is preliminary data.</text>
</comment>
<keyword evidence="3" id="KW-0285">Flavoprotein</keyword>
<evidence type="ECO:0000313" key="10">
    <source>
        <dbReference type="Proteomes" id="UP001501455"/>
    </source>
</evidence>
<reference evidence="10" key="1">
    <citation type="journal article" date="2019" name="Int. J. Syst. Evol. Microbiol.">
        <title>The Global Catalogue of Microorganisms (GCM) 10K type strain sequencing project: providing services to taxonomists for standard genome sequencing and annotation.</title>
        <authorList>
            <consortium name="The Broad Institute Genomics Platform"/>
            <consortium name="The Broad Institute Genome Sequencing Center for Infectious Disease"/>
            <person name="Wu L."/>
            <person name="Ma J."/>
        </authorList>
    </citation>
    <scope>NUCLEOTIDE SEQUENCE [LARGE SCALE GENOMIC DNA]</scope>
    <source>
        <strain evidence="10">JCM 4816</strain>
    </source>
</reference>
<evidence type="ECO:0000256" key="4">
    <source>
        <dbReference type="ARBA" id="ARBA00022827"/>
    </source>
</evidence>
<sequence length="452" mass="48003">MVIGGDAAGMSAASQARRLRGPDELEIVAFERGHFASYSACGIPYWVGGDVPERDRLVARTPEEHRARDIDLRLRTEVTELDLDRGRVRARDVDSGAESWTSYDKLVIATGARPVRPDLPGMDAPGVHGVQTLDDGQALLDTLARTRGRRAVVVGAGYIGVEMAEAMIKRGYEVTVVNRGREPMATLDPDMGRLVHEAMEGLGITMVNDAEVTALPTGDDGRVRAVATEEAEHPADVVVLGIGVRPETALARAAGLPLGEHGGLLTDRSLRVRGREDVWAGGDCVEVLDLVSGQHRHVPLGTHANKHGQIIGANVGGGYATFPGVVGTAVSKVCDLEIARTGLREKDARRVGLRFETVTVESTSRAGYYPGASPMTVKMLAEVRTGRLLGVQIVGREGAGKRVDIAAVALTAGMTVERMTTLDLGYAPPFSPVWDPVLVAARKAAAKIRGAG</sequence>
<keyword evidence="5" id="KW-0560">Oxidoreductase</keyword>
<dbReference type="PANTHER" id="PTHR43429:SF1">
    <property type="entry name" value="NAD(P)H SULFUR OXIDOREDUCTASE (COA-DEPENDENT)"/>
    <property type="match status" value="1"/>
</dbReference>
<evidence type="ECO:0000256" key="1">
    <source>
        <dbReference type="ARBA" id="ARBA00001974"/>
    </source>
</evidence>
<feature type="domain" description="FAD/NAD(P)-binding" evidence="8">
    <location>
        <begin position="1"/>
        <end position="292"/>
    </location>
</feature>
<dbReference type="InterPro" id="IPR023753">
    <property type="entry name" value="FAD/NAD-binding_dom"/>
</dbReference>
<accession>A0ABP6TQW7</accession>
<comment type="cofactor">
    <cofactor evidence="1">
        <name>FAD</name>
        <dbReference type="ChEBI" id="CHEBI:57692"/>
    </cofactor>
</comment>
<dbReference type="Pfam" id="PF07992">
    <property type="entry name" value="Pyr_redox_2"/>
    <property type="match status" value="1"/>
</dbReference>
<dbReference type="SUPFAM" id="SSF55424">
    <property type="entry name" value="FAD/NAD-linked reductases, dimerisation (C-terminal) domain"/>
    <property type="match status" value="1"/>
</dbReference>
<dbReference type="EMBL" id="BAAAXF010000025">
    <property type="protein sequence ID" value="GAA3496496.1"/>
    <property type="molecule type" value="Genomic_DNA"/>
</dbReference>
<feature type="domain" description="Pyridine nucleotide-disulphide oxidoreductase dimerisation" evidence="7">
    <location>
        <begin position="331"/>
        <end position="433"/>
    </location>
</feature>
<keyword evidence="4" id="KW-0274">FAD</keyword>
<name>A0ABP6TQW7_9ACTN</name>
<evidence type="ECO:0000256" key="5">
    <source>
        <dbReference type="ARBA" id="ARBA00023002"/>
    </source>
</evidence>
<dbReference type="InterPro" id="IPR016156">
    <property type="entry name" value="FAD/NAD-linked_Rdtase_dimer_sf"/>
</dbReference>
<gene>
    <name evidence="9" type="ORF">GCM10019016_035970</name>
</gene>
<dbReference type="InterPro" id="IPR050260">
    <property type="entry name" value="FAD-bd_OxRdtase"/>
</dbReference>
<dbReference type="SUPFAM" id="SSF51905">
    <property type="entry name" value="FAD/NAD(P)-binding domain"/>
    <property type="match status" value="2"/>
</dbReference>
<evidence type="ECO:0000259" key="8">
    <source>
        <dbReference type="Pfam" id="PF07992"/>
    </source>
</evidence>
<keyword evidence="6" id="KW-0676">Redox-active center</keyword>
<evidence type="ECO:0000256" key="3">
    <source>
        <dbReference type="ARBA" id="ARBA00022630"/>
    </source>
</evidence>
<dbReference type="Proteomes" id="UP001501455">
    <property type="component" value="Unassembled WGS sequence"/>
</dbReference>
<dbReference type="Pfam" id="PF02852">
    <property type="entry name" value="Pyr_redox_dim"/>
    <property type="match status" value="1"/>
</dbReference>
<dbReference type="PRINTS" id="PR00368">
    <property type="entry name" value="FADPNR"/>
</dbReference>
<protein>
    <submittedName>
        <fullName evidence="9">FAD-dependent oxidoreductase</fullName>
    </submittedName>
</protein>
<dbReference type="Gene3D" id="3.50.50.60">
    <property type="entry name" value="FAD/NAD(P)-binding domain"/>
    <property type="match status" value="2"/>
</dbReference>
<evidence type="ECO:0000259" key="7">
    <source>
        <dbReference type="Pfam" id="PF02852"/>
    </source>
</evidence>
<comment type="similarity">
    <text evidence="2">Belongs to the class-III pyridine nucleotide-disulfide oxidoreductase family.</text>
</comment>
<keyword evidence="10" id="KW-1185">Reference proteome</keyword>
<dbReference type="InterPro" id="IPR004099">
    <property type="entry name" value="Pyr_nucl-diS_OxRdtase_dimer"/>
</dbReference>